<evidence type="ECO:0000313" key="1">
    <source>
        <dbReference type="EMBL" id="KAI4342945.1"/>
    </source>
</evidence>
<protein>
    <submittedName>
        <fullName evidence="1">Uncharacterized protein</fullName>
    </submittedName>
</protein>
<dbReference type="Proteomes" id="UP001057402">
    <property type="component" value="Chromosome 7"/>
</dbReference>
<proteinExistence type="predicted"/>
<keyword evidence="2" id="KW-1185">Reference proteome</keyword>
<reference evidence="2" key="1">
    <citation type="journal article" date="2023" name="Front. Plant Sci.">
        <title>Chromosomal-level genome assembly of Melastoma candidum provides insights into trichome evolution.</title>
        <authorList>
            <person name="Zhong Y."/>
            <person name="Wu W."/>
            <person name="Sun C."/>
            <person name="Zou P."/>
            <person name="Liu Y."/>
            <person name="Dai S."/>
            <person name="Zhou R."/>
        </authorList>
    </citation>
    <scope>NUCLEOTIDE SEQUENCE [LARGE SCALE GENOMIC DNA]</scope>
</reference>
<dbReference type="EMBL" id="CM042886">
    <property type="protein sequence ID" value="KAI4342945.1"/>
    <property type="molecule type" value="Genomic_DNA"/>
</dbReference>
<comment type="caution">
    <text evidence="1">The sequence shown here is derived from an EMBL/GenBank/DDBJ whole genome shotgun (WGS) entry which is preliminary data.</text>
</comment>
<gene>
    <name evidence="1" type="ORF">MLD38_027506</name>
</gene>
<name>A0ACB9P2Y8_9MYRT</name>
<sequence length="444" mass="47702">MATPTPTPTHHPPPDIESGGGGESLASSPRSEPQDLPPRLRFMCSFGGKILPRPHDNQLRYVGGDTRIVAFGRGTSFSALLAKLSKLSGTTNITVKYQLPNEDLDALISVTTDEDVDNMLEEYDRFLSTQTSRSARLRLFLFNKGDDSRHSSISSLLDGSSNREQWFFDALNGGGPPSAHVLERGRSEASSIVSEVPDYLFGLDNSDENQPRGDPKLRTRAMLSDHVPGSDPGSPLPPVAPSPYGSTSSAPIIPSMPDLPPVKTRPEIMAPKPEVKEVPGQTYVETGETILAQPAGYALNPSTTATHHALTTHYSAPPLPHMPVYYIPGSIPPTNMPVQPMMARPHYVPQYPTSAGQVPVAYQQPVHGGSQAYAAMMRPPVAMDPGRIAMDGMIANVNPQVYYGMSGSGMIPAYPPMPGMVVPIAGTEDMPGSKDRQDLSATTR</sequence>
<accession>A0ACB9P2Y8</accession>
<organism evidence="1 2">
    <name type="scientific">Melastoma candidum</name>
    <dbReference type="NCBI Taxonomy" id="119954"/>
    <lineage>
        <taxon>Eukaryota</taxon>
        <taxon>Viridiplantae</taxon>
        <taxon>Streptophyta</taxon>
        <taxon>Embryophyta</taxon>
        <taxon>Tracheophyta</taxon>
        <taxon>Spermatophyta</taxon>
        <taxon>Magnoliopsida</taxon>
        <taxon>eudicotyledons</taxon>
        <taxon>Gunneridae</taxon>
        <taxon>Pentapetalae</taxon>
        <taxon>rosids</taxon>
        <taxon>malvids</taxon>
        <taxon>Myrtales</taxon>
        <taxon>Melastomataceae</taxon>
        <taxon>Melastomatoideae</taxon>
        <taxon>Melastomateae</taxon>
        <taxon>Melastoma</taxon>
    </lineage>
</organism>
<evidence type="ECO:0000313" key="2">
    <source>
        <dbReference type="Proteomes" id="UP001057402"/>
    </source>
</evidence>